<dbReference type="AlphaFoldDB" id="Q3JNU4"/>
<dbReference type="EMBL" id="CP000124">
    <property type="protein sequence ID" value="ABA50061.1"/>
    <property type="molecule type" value="Genomic_DNA"/>
</dbReference>
<feature type="compositionally biased region" description="Basic residues" evidence="1">
    <location>
        <begin position="122"/>
        <end position="133"/>
    </location>
</feature>
<dbReference type="KEGG" id="bpm:BURPS1710b_3388"/>
<dbReference type="InterPro" id="IPR037523">
    <property type="entry name" value="VOC_core"/>
</dbReference>
<evidence type="ECO:0000313" key="4">
    <source>
        <dbReference type="Proteomes" id="UP000002700"/>
    </source>
</evidence>
<feature type="region of interest" description="Disordered" evidence="1">
    <location>
        <begin position="114"/>
        <end position="137"/>
    </location>
</feature>
<evidence type="ECO:0000259" key="2">
    <source>
        <dbReference type="PROSITE" id="PS51819"/>
    </source>
</evidence>
<feature type="compositionally biased region" description="Polar residues" evidence="1">
    <location>
        <begin position="1"/>
        <end position="11"/>
    </location>
</feature>
<organism evidence="3 4">
    <name type="scientific">Burkholderia pseudomallei (strain 1710b)</name>
    <dbReference type="NCBI Taxonomy" id="320372"/>
    <lineage>
        <taxon>Bacteria</taxon>
        <taxon>Pseudomonadati</taxon>
        <taxon>Pseudomonadota</taxon>
        <taxon>Betaproteobacteria</taxon>
        <taxon>Burkholderiales</taxon>
        <taxon>Burkholderiaceae</taxon>
        <taxon>Burkholderia</taxon>
        <taxon>pseudomallei group</taxon>
    </lineage>
</organism>
<dbReference type="EnsemblBacteria" id="ABA50061">
    <property type="protein sequence ID" value="ABA50061"/>
    <property type="gene ID" value="BURPS1710b_3388"/>
</dbReference>
<reference evidence="3 4" key="1">
    <citation type="submission" date="2005-09" db="EMBL/GenBank/DDBJ databases">
        <authorList>
            <person name="Woods D.E."/>
            <person name="Nierman W.C."/>
        </authorList>
    </citation>
    <scope>NUCLEOTIDE SEQUENCE [LARGE SCALE GENOMIC DNA]</scope>
    <source>
        <strain evidence="3 4">1710b</strain>
    </source>
</reference>
<gene>
    <name evidence="3" type="ordered locus">BURPS1710b_3388</name>
</gene>
<feature type="compositionally biased region" description="Basic residues" evidence="1">
    <location>
        <begin position="43"/>
        <end position="58"/>
    </location>
</feature>
<dbReference type="PROSITE" id="PS51819">
    <property type="entry name" value="VOC"/>
    <property type="match status" value="1"/>
</dbReference>
<dbReference type="SUPFAM" id="SSF54593">
    <property type="entry name" value="Glyoxalase/Bleomycin resistance protein/Dihydroxybiphenyl dioxygenase"/>
    <property type="match status" value="1"/>
</dbReference>
<feature type="region of interest" description="Disordered" evidence="1">
    <location>
        <begin position="1"/>
        <end position="74"/>
    </location>
</feature>
<evidence type="ECO:0000256" key="1">
    <source>
        <dbReference type="SAM" id="MobiDB-lite"/>
    </source>
</evidence>
<protein>
    <recommendedName>
        <fullName evidence="2">VOC domain-containing protein</fullName>
    </recommendedName>
</protein>
<dbReference type="Proteomes" id="UP000002700">
    <property type="component" value="Chromosome I"/>
</dbReference>
<evidence type="ECO:0000313" key="3">
    <source>
        <dbReference type="EMBL" id="ABA50061.1"/>
    </source>
</evidence>
<dbReference type="CDD" id="cd07247">
    <property type="entry name" value="SgaA_N_like"/>
    <property type="match status" value="1"/>
</dbReference>
<feature type="domain" description="VOC" evidence="2">
    <location>
        <begin position="226"/>
        <end position="344"/>
    </location>
</feature>
<dbReference type="InterPro" id="IPR029068">
    <property type="entry name" value="Glyas_Bleomycin-R_OHBP_Dase"/>
</dbReference>
<dbReference type="Gene3D" id="3.10.180.10">
    <property type="entry name" value="2,3-Dihydroxybiphenyl 1,2-Dioxygenase, domain 1"/>
    <property type="match status" value="1"/>
</dbReference>
<name>Q3JNU4_BURP1</name>
<dbReference type="HOGENOM" id="CLU_798492_0_0_4"/>
<proteinExistence type="predicted"/>
<sequence>MAGSAANTPRASSPPAGKPPRNPGQIGGSRQIASPPKSIVRGSPHRRCARRAPRRRPATHSIPTPASLRRLRASPRIARARASMRCPPRMRTQTRIGRDRLHRRAPLRIRASGRQAVGAPHRPARRRTHRRLRPASARGAWRAAMRAADGAPPHARRIRSDVGRHRLVVPPATRAANAVMLLTIRCQQTPRTLRCRRAATRAWHNGFPRPSMYKELAMTTANNESVIAWFDIPSVDFDRAIRFYETVLQTALQREVIGGVPTAVFVHPEAATGGAVVYDPQRLKPGADGTVVYLNANGPVTAALERAKRAGGIVQGAVIELPNNYGYIGYLIDTEGNRVGLHSLKCS</sequence>
<accession>Q3JNU4</accession>